<dbReference type="Proteomes" id="UP001180020">
    <property type="component" value="Unassembled WGS sequence"/>
</dbReference>
<comment type="caution">
    <text evidence="6">The sequence shown here is derived from an EMBL/GenBank/DDBJ whole genome shotgun (WGS) entry which is preliminary data.</text>
</comment>
<evidence type="ECO:0000256" key="5">
    <source>
        <dbReference type="RuleBase" id="RU004336"/>
    </source>
</evidence>
<dbReference type="SUPFAM" id="SSF51445">
    <property type="entry name" value="(Trans)glycosidases"/>
    <property type="match status" value="1"/>
</dbReference>
<organism evidence="6 7">
    <name type="scientific">Acorus calamus</name>
    <name type="common">Sweet flag</name>
    <dbReference type="NCBI Taxonomy" id="4465"/>
    <lineage>
        <taxon>Eukaryota</taxon>
        <taxon>Viridiplantae</taxon>
        <taxon>Streptophyta</taxon>
        <taxon>Embryophyta</taxon>
        <taxon>Tracheophyta</taxon>
        <taxon>Spermatophyta</taxon>
        <taxon>Magnoliopsida</taxon>
        <taxon>Liliopsida</taxon>
        <taxon>Acoraceae</taxon>
        <taxon>Acorus</taxon>
    </lineage>
</organism>
<proteinExistence type="inferred from homology"/>
<accession>A0AAV9F4B9</accession>
<reference evidence="6" key="2">
    <citation type="submission" date="2023-06" db="EMBL/GenBank/DDBJ databases">
        <authorList>
            <person name="Ma L."/>
            <person name="Liu K.-W."/>
            <person name="Li Z."/>
            <person name="Hsiao Y.-Y."/>
            <person name="Qi Y."/>
            <person name="Fu T."/>
            <person name="Tang G."/>
            <person name="Zhang D."/>
            <person name="Sun W.-H."/>
            <person name="Liu D.-K."/>
            <person name="Li Y."/>
            <person name="Chen G.-Z."/>
            <person name="Liu X.-D."/>
            <person name="Liao X.-Y."/>
            <person name="Jiang Y.-T."/>
            <person name="Yu X."/>
            <person name="Hao Y."/>
            <person name="Huang J."/>
            <person name="Zhao X.-W."/>
            <person name="Ke S."/>
            <person name="Chen Y.-Y."/>
            <person name="Wu W.-L."/>
            <person name="Hsu J.-L."/>
            <person name="Lin Y.-F."/>
            <person name="Huang M.-D."/>
            <person name="Li C.-Y."/>
            <person name="Huang L."/>
            <person name="Wang Z.-W."/>
            <person name="Zhao X."/>
            <person name="Zhong W.-Y."/>
            <person name="Peng D.-H."/>
            <person name="Ahmad S."/>
            <person name="Lan S."/>
            <person name="Zhang J.-S."/>
            <person name="Tsai W.-C."/>
            <person name="Van De Peer Y."/>
            <person name="Liu Z.-J."/>
        </authorList>
    </citation>
    <scope>NUCLEOTIDE SEQUENCE</scope>
    <source>
        <strain evidence="6">CP</strain>
        <tissue evidence="6">Leaves</tissue>
    </source>
</reference>
<evidence type="ECO:0000313" key="7">
    <source>
        <dbReference type="Proteomes" id="UP001180020"/>
    </source>
</evidence>
<evidence type="ECO:0000256" key="1">
    <source>
        <dbReference type="ARBA" id="ARBA00008773"/>
    </source>
</evidence>
<dbReference type="GO" id="GO:0004553">
    <property type="term" value="F:hydrolase activity, hydrolyzing O-glycosyl compounds"/>
    <property type="evidence" value="ECO:0007669"/>
    <property type="project" value="InterPro"/>
</dbReference>
<keyword evidence="3 5" id="KW-0326">Glycosidase</keyword>
<dbReference type="InterPro" id="IPR044965">
    <property type="entry name" value="Glyco_hydro_17_plant"/>
</dbReference>
<keyword evidence="2 5" id="KW-0378">Hydrolase</keyword>
<dbReference type="Pfam" id="PF00332">
    <property type="entry name" value="Glyco_hydro_17"/>
    <property type="match status" value="1"/>
</dbReference>
<dbReference type="AlphaFoldDB" id="A0AAV9F4B9"/>
<dbReference type="PANTHER" id="PTHR32227">
    <property type="entry name" value="GLUCAN ENDO-1,3-BETA-GLUCOSIDASE BG1-RELATED-RELATED"/>
    <property type="match status" value="1"/>
</dbReference>
<dbReference type="InterPro" id="IPR017853">
    <property type="entry name" value="GH"/>
</dbReference>
<dbReference type="PROSITE" id="PS00587">
    <property type="entry name" value="GLYCOSYL_HYDROL_F17"/>
    <property type="match status" value="1"/>
</dbReference>
<evidence type="ECO:0008006" key="8">
    <source>
        <dbReference type="Google" id="ProtNLM"/>
    </source>
</evidence>
<protein>
    <recommendedName>
        <fullName evidence="8">Glucan endo-1,3-beta-D-glucosidase</fullName>
    </recommendedName>
</protein>
<dbReference type="GO" id="GO:0005975">
    <property type="term" value="P:carbohydrate metabolic process"/>
    <property type="evidence" value="ECO:0007669"/>
    <property type="project" value="InterPro"/>
</dbReference>
<sequence>MGVIGVSYPPSQGAFSQASMTYMGPITRFLADTGAPLLVNVYPYFSYIGNPKDISLKYATFASPNAVVFDGPLSYQNLFDAMVDSVYSALERVGAANVPVVVSESGWPSDGSWAANLDNAGTYNSNLIGHVKNGTPKRPGSLETYVFAMFNENQKGGDETERHYGLFYPNKQPVYPVSF</sequence>
<evidence type="ECO:0000256" key="2">
    <source>
        <dbReference type="ARBA" id="ARBA00022801"/>
    </source>
</evidence>
<reference evidence="6" key="1">
    <citation type="journal article" date="2023" name="Nat. Commun.">
        <title>Diploid and tetraploid genomes of Acorus and the evolution of monocots.</title>
        <authorList>
            <person name="Ma L."/>
            <person name="Liu K.W."/>
            <person name="Li Z."/>
            <person name="Hsiao Y.Y."/>
            <person name="Qi Y."/>
            <person name="Fu T."/>
            <person name="Tang G.D."/>
            <person name="Zhang D."/>
            <person name="Sun W.H."/>
            <person name="Liu D.K."/>
            <person name="Li Y."/>
            <person name="Chen G.Z."/>
            <person name="Liu X.D."/>
            <person name="Liao X.Y."/>
            <person name="Jiang Y.T."/>
            <person name="Yu X."/>
            <person name="Hao Y."/>
            <person name="Huang J."/>
            <person name="Zhao X.W."/>
            <person name="Ke S."/>
            <person name="Chen Y.Y."/>
            <person name="Wu W.L."/>
            <person name="Hsu J.L."/>
            <person name="Lin Y.F."/>
            <person name="Huang M.D."/>
            <person name="Li C.Y."/>
            <person name="Huang L."/>
            <person name="Wang Z.W."/>
            <person name="Zhao X."/>
            <person name="Zhong W.Y."/>
            <person name="Peng D.H."/>
            <person name="Ahmad S."/>
            <person name="Lan S."/>
            <person name="Zhang J.S."/>
            <person name="Tsai W.C."/>
            <person name="Van de Peer Y."/>
            <person name="Liu Z.J."/>
        </authorList>
    </citation>
    <scope>NUCLEOTIDE SEQUENCE</scope>
    <source>
        <strain evidence="6">CP</strain>
    </source>
</reference>
<evidence type="ECO:0000256" key="4">
    <source>
        <dbReference type="RuleBase" id="RU004335"/>
    </source>
</evidence>
<dbReference type="EMBL" id="JAUJYO010000004">
    <property type="protein sequence ID" value="KAK1319133.1"/>
    <property type="molecule type" value="Genomic_DNA"/>
</dbReference>
<dbReference type="Gene3D" id="3.20.20.80">
    <property type="entry name" value="Glycosidases"/>
    <property type="match status" value="1"/>
</dbReference>
<evidence type="ECO:0000313" key="6">
    <source>
        <dbReference type="EMBL" id="KAK1319133.1"/>
    </source>
</evidence>
<name>A0AAV9F4B9_ACOCL</name>
<dbReference type="InterPro" id="IPR000490">
    <property type="entry name" value="Glyco_hydro_17"/>
</dbReference>
<evidence type="ECO:0000256" key="3">
    <source>
        <dbReference type="ARBA" id="ARBA00023295"/>
    </source>
</evidence>
<gene>
    <name evidence="6" type="ORF">QJS10_CPB04g00449</name>
</gene>
<comment type="similarity">
    <text evidence="1 4">Belongs to the glycosyl hydrolase 17 family.</text>
</comment>
<keyword evidence="7" id="KW-1185">Reference proteome</keyword>